<accession>A0AA88SUP0</accession>
<evidence type="ECO:0000256" key="1">
    <source>
        <dbReference type="SAM" id="MobiDB-lite"/>
    </source>
</evidence>
<comment type="caution">
    <text evidence="2">The sequence shown here is derived from an EMBL/GenBank/DDBJ whole genome shotgun (WGS) entry which is preliminary data.</text>
</comment>
<gene>
    <name evidence="2" type="ORF">Q5P01_008375</name>
</gene>
<evidence type="ECO:0000313" key="3">
    <source>
        <dbReference type="Proteomes" id="UP001187415"/>
    </source>
</evidence>
<dbReference type="Proteomes" id="UP001187415">
    <property type="component" value="Unassembled WGS sequence"/>
</dbReference>
<feature type="region of interest" description="Disordered" evidence="1">
    <location>
        <begin position="1"/>
        <end position="51"/>
    </location>
</feature>
<feature type="compositionally biased region" description="Basic and acidic residues" evidence="1">
    <location>
        <begin position="87"/>
        <end position="101"/>
    </location>
</feature>
<organism evidence="2 3">
    <name type="scientific">Channa striata</name>
    <name type="common">Snakehead murrel</name>
    <name type="synonym">Ophicephalus striatus</name>
    <dbReference type="NCBI Taxonomy" id="64152"/>
    <lineage>
        <taxon>Eukaryota</taxon>
        <taxon>Metazoa</taxon>
        <taxon>Chordata</taxon>
        <taxon>Craniata</taxon>
        <taxon>Vertebrata</taxon>
        <taxon>Euteleostomi</taxon>
        <taxon>Actinopterygii</taxon>
        <taxon>Neopterygii</taxon>
        <taxon>Teleostei</taxon>
        <taxon>Neoteleostei</taxon>
        <taxon>Acanthomorphata</taxon>
        <taxon>Anabantaria</taxon>
        <taxon>Anabantiformes</taxon>
        <taxon>Channoidei</taxon>
        <taxon>Channidae</taxon>
        <taxon>Channa</taxon>
    </lineage>
</organism>
<name>A0AA88SUP0_CHASR</name>
<feature type="region of interest" description="Disordered" evidence="1">
    <location>
        <begin position="87"/>
        <end position="114"/>
    </location>
</feature>
<proteinExistence type="predicted"/>
<sequence length="148" mass="16400">MKPLDTVLMTRRHGEGKSRVFSPAGRPRPGVTFALGENRPPGATESRRVLQREEPEEWLQFTLRALPVTSSLYSEITLFSGDRKDHIQNHRPLQEKADGVSRRGGTMLTPLDPQKLSAAISKGVSDAGSEEPLPYLFSDYLDQVSLGN</sequence>
<evidence type="ECO:0000313" key="2">
    <source>
        <dbReference type="EMBL" id="KAK2852099.1"/>
    </source>
</evidence>
<dbReference type="AlphaFoldDB" id="A0AA88SUP0"/>
<protein>
    <submittedName>
        <fullName evidence="2">Uncharacterized protein</fullName>
    </submittedName>
</protein>
<keyword evidence="3" id="KW-1185">Reference proteome</keyword>
<reference evidence="2" key="1">
    <citation type="submission" date="2023-07" db="EMBL/GenBank/DDBJ databases">
        <title>Chromosome-level Genome Assembly of Striped Snakehead (Channa striata).</title>
        <authorList>
            <person name="Liu H."/>
        </authorList>
    </citation>
    <scope>NUCLEOTIDE SEQUENCE</scope>
    <source>
        <strain evidence="2">Gz</strain>
        <tissue evidence="2">Muscle</tissue>
    </source>
</reference>
<dbReference type="EMBL" id="JAUPFM010000005">
    <property type="protein sequence ID" value="KAK2852099.1"/>
    <property type="molecule type" value="Genomic_DNA"/>
</dbReference>